<evidence type="ECO:0000313" key="9">
    <source>
        <dbReference type="EMBL" id="KAF7804349.1"/>
    </source>
</evidence>
<evidence type="ECO:0000256" key="4">
    <source>
        <dbReference type="ARBA" id="ARBA00031445"/>
    </source>
</evidence>
<dbReference type="PANTHER" id="PTHR42755:SF1">
    <property type="entry name" value="3-DEOXY-D-MANNO-OCTULOSONIC ACID TRANSFERASE, MITOCHONDRIAL-RELATED"/>
    <property type="match status" value="1"/>
</dbReference>
<keyword evidence="10" id="KW-1185">Reference proteome</keyword>
<dbReference type="InterPro" id="IPR038107">
    <property type="entry name" value="Glycos_transf_N_sf"/>
</dbReference>
<feature type="site" description="Transition state stabilizer" evidence="7">
    <location>
        <position position="138"/>
    </location>
</feature>
<feature type="domain" description="3-deoxy-D-manno-octulosonic-acid transferase N-terminal" evidence="8">
    <location>
        <begin position="40"/>
        <end position="220"/>
    </location>
</feature>
<dbReference type="Pfam" id="PF04413">
    <property type="entry name" value="Glycos_transf_N"/>
    <property type="match status" value="1"/>
</dbReference>
<dbReference type="FunFam" id="3.40.50.11720:FF:000001">
    <property type="entry name" value="3-deoxy-D-manno-octulosonic acid transferase"/>
    <property type="match status" value="1"/>
</dbReference>
<dbReference type="FunFam" id="3.40.50.2000:FF:000032">
    <property type="entry name" value="3-deoxy-D-manno-octulosonic acid transferase"/>
    <property type="match status" value="1"/>
</dbReference>
<name>A0A834W4Z0_9FABA</name>
<organism evidence="9 10">
    <name type="scientific">Senna tora</name>
    <dbReference type="NCBI Taxonomy" id="362788"/>
    <lineage>
        <taxon>Eukaryota</taxon>
        <taxon>Viridiplantae</taxon>
        <taxon>Streptophyta</taxon>
        <taxon>Embryophyta</taxon>
        <taxon>Tracheophyta</taxon>
        <taxon>Spermatophyta</taxon>
        <taxon>Magnoliopsida</taxon>
        <taxon>eudicotyledons</taxon>
        <taxon>Gunneridae</taxon>
        <taxon>Pentapetalae</taxon>
        <taxon>rosids</taxon>
        <taxon>fabids</taxon>
        <taxon>Fabales</taxon>
        <taxon>Fabaceae</taxon>
        <taxon>Caesalpinioideae</taxon>
        <taxon>Cassia clade</taxon>
        <taxon>Senna</taxon>
    </lineage>
</organism>
<dbReference type="Gene3D" id="3.40.50.11720">
    <property type="entry name" value="3-Deoxy-D-manno-octulosonic-acid transferase, N-terminal domain"/>
    <property type="match status" value="1"/>
</dbReference>
<dbReference type="PANTHER" id="PTHR42755">
    <property type="entry name" value="3-DEOXY-MANNO-OCTULOSONATE CYTIDYLYLTRANSFERASE"/>
    <property type="match status" value="1"/>
</dbReference>
<evidence type="ECO:0000256" key="6">
    <source>
        <dbReference type="PIRSR" id="PIRSR639901-1"/>
    </source>
</evidence>
<dbReference type="Gene3D" id="3.40.50.2000">
    <property type="entry name" value="Glycogen Phosphorylase B"/>
    <property type="match status" value="1"/>
</dbReference>
<dbReference type="GO" id="GO:0009245">
    <property type="term" value="P:lipid A biosynthetic process"/>
    <property type="evidence" value="ECO:0007669"/>
    <property type="project" value="TreeGrafter"/>
</dbReference>
<dbReference type="InterPro" id="IPR007507">
    <property type="entry name" value="Glycos_transf_N"/>
</dbReference>
<reference evidence="9" key="1">
    <citation type="submission" date="2020-09" db="EMBL/GenBank/DDBJ databases">
        <title>Genome-Enabled Discovery of Anthraquinone Biosynthesis in Senna tora.</title>
        <authorList>
            <person name="Kang S.-H."/>
            <person name="Pandey R.P."/>
            <person name="Lee C.-M."/>
            <person name="Sim J.-S."/>
            <person name="Jeong J.-T."/>
            <person name="Choi B.-S."/>
            <person name="Jung M."/>
            <person name="Ginzburg D."/>
            <person name="Zhao K."/>
            <person name="Won S.Y."/>
            <person name="Oh T.-J."/>
            <person name="Yu Y."/>
            <person name="Kim N.-H."/>
            <person name="Lee O.R."/>
            <person name="Lee T.-H."/>
            <person name="Bashyal P."/>
            <person name="Kim T.-S."/>
            <person name="Lee W.-H."/>
            <person name="Kawkins C."/>
            <person name="Kim C.-K."/>
            <person name="Kim J.S."/>
            <person name="Ahn B.O."/>
            <person name="Rhee S.Y."/>
            <person name="Sohng J.K."/>
        </authorList>
    </citation>
    <scope>NUCLEOTIDE SEQUENCE</scope>
    <source>
        <tissue evidence="9">Leaf</tissue>
    </source>
</reference>
<feature type="active site" description="Proton acceptor" evidence="6">
    <location>
        <position position="68"/>
    </location>
</feature>
<comment type="catalytic activity">
    <reaction evidence="5">
        <text>lipid IVA (E. coli) + CMP-3-deoxy-beta-D-manno-octulosonate = alpha-Kdo-(2-&gt;6)-lipid IVA (E. coli) + CMP + H(+)</text>
        <dbReference type="Rhea" id="RHEA:28066"/>
        <dbReference type="ChEBI" id="CHEBI:15378"/>
        <dbReference type="ChEBI" id="CHEBI:58603"/>
        <dbReference type="ChEBI" id="CHEBI:60364"/>
        <dbReference type="ChEBI" id="CHEBI:60377"/>
        <dbReference type="ChEBI" id="CHEBI:85987"/>
        <dbReference type="EC" id="2.4.99.12"/>
    </reaction>
</comment>
<comment type="caution">
    <text evidence="9">The sequence shown here is derived from an EMBL/GenBank/DDBJ whole genome shotgun (WGS) entry which is preliminary data.</text>
</comment>
<protein>
    <recommendedName>
        <fullName evidence="2">lipid IVA 3-deoxy-D-manno-octulosonic acid transferase</fullName>
        <ecNumber evidence="2">2.4.99.12</ecNumber>
    </recommendedName>
    <alternativeName>
        <fullName evidence="4">Lipid IV(A) 3-deoxy-D-manno-octulosonic acid transferase</fullName>
    </alternativeName>
</protein>
<dbReference type="GO" id="GO:0005886">
    <property type="term" value="C:plasma membrane"/>
    <property type="evidence" value="ECO:0007669"/>
    <property type="project" value="TreeGrafter"/>
</dbReference>
<sequence>MRGRKGLLLYKLYRALSYGVSPLVYLHLRWRQFRGLEHPHRWPERLGHSSQPRPPGPLIWFHAVSLGEGMAALPVIKQCIQRMPNLTILMTATTMSAFQVLSNWLPSEIIFQFAPLDTPASIHSFLHYWKPSAVLIMESELWPNLIMNASQNGITLALLNARMSEKSFEAWSRSLLLPLISLMLSKFSLISPLSTAQAIRFQLLQAPPSIINFSGDLKYVIEDLGVNEGEGKSIEKLKVQLAHCQVWMASSIHRGEEEIILGVHRVLMQLQPNIITIIVPRHPRHGQEIAEKLEKEGQNVVLRSQHEKLKPGTHIYVVDTLGELRRMYTLTPVAVIGGSFLPGLAGHNISEAAAAGCAVLTGCHIGHFSHMVLEMQRLNPLSVLQVSGKVELEKALIQLFADATVLEARRRAAKEAFNHLSSNIISKIWSSLEFHIFSRLSAEGIKINMRNDAV</sequence>
<evidence type="ECO:0000313" key="10">
    <source>
        <dbReference type="Proteomes" id="UP000634136"/>
    </source>
</evidence>
<dbReference type="EC" id="2.4.99.12" evidence="2"/>
<evidence type="ECO:0000256" key="1">
    <source>
        <dbReference type="ARBA" id="ARBA00006380"/>
    </source>
</evidence>
<keyword evidence="3 9" id="KW-0808">Transferase</keyword>
<feature type="site" description="Transition state stabilizer" evidence="7">
    <location>
        <position position="218"/>
    </location>
</feature>
<accession>A0A834W4Z0</accession>
<dbReference type="OrthoDB" id="308383at2759"/>
<dbReference type="AlphaFoldDB" id="A0A834W4Z0"/>
<evidence type="ECO:0000259" key="8">
    <source>
        <dbReference type="Pfam" id="PF04413"/>
    </source>
</evidence>
<gene>
    <name evidence="9" type="ORF">G2W53_043460</name>
</gene>
<evidence type="ECO:0000256" key="3">
    <source>
        <dbReference type="ARBA" id="ARBA00022679"/>
    </source>
</evidence>
<evidence type="ECO:0000256" key="5">
    <source>
        <dbReference type="ARBA" id="ARBA00049183"/>
    </source>
</evidence>
<dbReference type="InterPro" id="IPR039901">
    <property type="entry name" value="Kdotransferase"/>
</dbReference>
<evidence type="ECO:0000256" key="2">
    <source>
        <dbReference type="ARBA" id="ARBA00012621"/>
    </source>
</evidence>
<comment type="similarity">
    <text evidence="1">Belongs to the glycosyltransferase group 1 family. Glycosyltransferase 30 subfamily.</text>
</comment>
<dbReference type="GO" id="GO:0043842">
    <property type="term" value="F:Kdo transferase activity"/>
    <property type="evidence" value="ECO:0007669"/>
    <property type="project" value="UniProtKB-EC"/>
</dbReference>
<dbReference type="Proteomes" id="UP000634136">
    <property type="component" value="Unassembled WGS sequence"/>
</dbReference>
<dbReference type="EMBL" id="JAAIUW010000013">
    <property type="protein sequence ID" value="KAF7804349.1"/>
    <property type="molecule type" value="Genomic_DNA"/>
</dbReference>
<evidence type="ECO:0000256" key="7">
    <source>
        <dbReference type="PIRSR" id="PIRSR639901-2"/>
    </source>
</evidence>
<proteinExistence type="inferred from homology"/>